<dbReference type="AlphaFoldDB" id="A0A2P4XTA7"/>
<keyword evidence="1" id="KW-0175">Coiled coil</keyword>
<dbReference type="EMBL" id="NCKW01008047">
    <property type="protein sequence ID" value="POM68783.1"/>
    <property type="molecule type" value="Genomic_DNA"/>
</dbReference>
<protein>
    <recommendedName>
        <fullName evidence="3">CCDC93 coiled-coil domain-containing protein</fullName>
    </recommendedName>
</protein>
<evidence type="ECO:0000313" key="4">
    <source>
        <dbReference type="EMBL" id="POM68783.1"/>
    </source>
</evidence>
<feature type="region of interest" description="Disordered" evidence="2">
    <location>
        <begin position="29"/>
        <end position="49"/>
    </location>
</feature>
<evidence type="ECO:0000313" key="5">
    <source>
        <dbReference type="Proteomes" id="UP000237271"/>
    </source>
</evidence>
<keyword evidence="5" id="KW-1185">Reference proteome</keyword>
<dbReference type="InterPro" id="IPR019159">
    <property type="entry name" value="CCDC93_CC"/>
</dbReference>
<accession>A0A2P4XTA7</accession>
<feature type="compositionally biased region" description="Basic and acidic residues" evidence="2">
    <location>
        <begin position="30"/>
        <end position="48"/>
    </location>
</feature>
<gene>
    <name evidence="4" type="ORF">PHPALM_15009</name>
</gene>
<organism evidence="4 5">
    <name type="scientific">Phytophthora palmivora</name>
    <dbReference type="NCBI Taxonomy" id="4796"/>
    <lineage>
        <taxon>Eukaryota</taxon>
        <taxon>Sar</taxon>
        <taxon>Stramenopiles</taxon>
        <taxon>Oomycota</taxon>
        <taxon>Peronosporomycetes</taxon>
        <taxon>Peronosporales</taxon>
        <taxon>Peronosporaceae</taxon>
        <taxon>Phytophthora</taxon>
    </lineage>
</organism>
<proteinExistence type="predicted"/>
<feature type="domain" description="CCDC93 coiled-coil" evidence="3">
    <location>
        <begin position="2"/>
        <end position="158"/>
    </location>
</feature>
<dbReference type="Proteomes" id="UP000237271">
    <property type="component" value="Unassembled WGS sequence"/>
</dbReference>
<sequence length="162" mass="18861">MKQAKEEQQALQSKRREREAKLLQRVVSVPEEKQDEIKERVRSSDKSSLDAARTQLKNHELQIQALIQEKKDLDAATKDRKARAVALDEALAAVKQEMTELEAQTPKDEAAQAHMAKLRQLVMKNETLKREKNEFRTKCRLELEALKERRKTLPSKAKKRYD</sequence>
<name>A0A2P4XTA7_9STRA</name>
<evidence type="ECO:0000259" key="3">
    <source>
        <dbReference type="Pfam" id="PF09762"/>
    </source>
</evidence>
<dbReference type="OrthoDB" id="16092at2759"/>
<evidence type="ECO:0000256" key="1">
    <source>
        <dbReference type="SAM" id="Coils"/>
    </source>
</evidence>
<evidence type="ECO:0000256" key="2">
    <source>
        <dbReference type="SAM" id="MobiDB-lite"/>
    </source>
</evidence>
<comment type="caution">
    <text evidence="4">The sequence shown here is derived from an EMBL/GenBank/DDBJ whole genome shotgun (WGS) entry which is preliminary data.</text>
</comment>
<dbReference type="Pfam" id="PF09762">
    <property type="entry name" value="CCDC93_CC"/>
    <property type="match status" value="1"/>
</dbReference>
<reference evidence="4 5" key="1">
    <citation type="journal article" date="2017" name="Genome Biol. Evol.">
        <title>Phytophthora megakarya and P. palmivora, closely related causal agents of cacao black pod rot, underwent increases in genome sizes and gene numbers by different mechanisms.</title>
        <authorList>
            <person name="Ali S.S."/>
            <person name="Shao J."/>
            <person name="Lary D.J."/>
            <person name="Kronmiller B."/>
            <person name="Shen D."/>
            <person name="Strem M.D."/>
            <person name="Amoako-Attah I."/>
            <person name="Akrofi A.Y."/>
            <person name="Begoude B.A."/>
            <person name="Ten Hoopen G.M."/>
            <person name="Coulibaly K."/>
            <person name="Kebe B.I."/>
            <person name="Melnick R.L."/>
            <person name="Guiltinan M.J."/>
            <person name="Tyler B.M."/>
            <person name="Meinhardt L.W."/>
            <person name="Bailey B.A."/>
        </authorList>
    </citation>
    <scope>NUCLEOTIDE SEQUENCE [LARGE SCALE GENOMIC DNA]</scope>
    <source>
        <strain evidence="5">sbr112.9</strain>
    </source>
</reference>
<feature type="coiled-coil region" evidence="1">
    <location>
        <begin position="49"/>
        <end position="138"/>
    </location>
</feature>